<dbReference type="UniPathway" id="UPA00378"/>
<evidence type="ECO:0000256" key="8">
    <source>
        <dbReference type="PROSITE-ProRule" id="PRU00339"/>
    </source>
</evidence>
<comment type="caution">
    <text evidence="10">The sequence shown here is derived from an EMBL/GenBank/DDBJ whole genome shotgun (WGS) entry which is preliminary data.</text>
</comment>
<dbReference type="InterPro" id="IPR019734">
    <property type="entry name" value="TPR_rpt"/>
</dbReference>
<feature type="domain" description="O-GlcNAc transferase C-terminal" evidence="9">
    <location>
        <begin position="558"/>
        <end position="748"/>
    </location>
</feature>
<dbReference type="SUPFAM" id="SSF48452">
    <property type="entry name" value="TPR-like"/>
    <property type="match status" value="1"/>
</dbReference>
<evidence type="ECO:0000259" key="9">
    <source>
        <dbReference type="Pfam" id="PF13844"/>
    </source>
</evidence>
<dbReference type="PROSITE" id="PS50293">
    <property type="entry name" value="TPR_REGION"/>
    <property type="match status" value="1"/>
</dbReference>
<dbReference type="GO" id="GO:0006493">
    <property type="term" value="P:protein O-linked glycosylation"/>
    <property type="evidence" value="ECO:0007669"/>
    <property type="project" value="TreeGrafter"/>
</dbReference>
<keyword evidence="7 8" id="KW-0802">TPR repeat</keyword>
<dbReference type="PANTHER" id="PTHR44998">
    <property type="match status" value="1"/>
</dbReference>
<evidence type="ECO:0000256" key="6">
    <source>
        <dbReference type="ARBA" id="ARBA00022737"/>
    </source>
</evidence>
<evidence type="ECO:0000256" key="4">
    <source>
        <dbReference type="ARBA" id="ARBA00022676"/>
    </source>
</evidence>
<dbReference type="Pfam" id="PF00515">
    <property type="entry name" value="TPR_1"/>
    <property type="match status" value="1"/>
</dbReference>
<dbReference type="EMBL" id="JAGFBS010000018">
    <property type="protein sequence ID" value="KAG6374317.1"/>
    <property type="molecule type" value="Genomic_DNA"/>
</dbReference>
<evidence type="ECO:0000256" key="2">
    <source>
        <dbReference type="ARBA" id="ARBA00005386"/>
    </source>
</evidence>
<keyword evidence="5 10" id="KW-0808">Transferase</keyword>
<dbReference type="Pfam" id="PF13844">
    <property type="entry name" value="Glyco_transf_41"/>
    <property type="match status" value="2"/>
</dbReference>
<dbReference type="Proteomes" id="UP000683000">
    <property type="component" value="Unassembled WGS sequence"/>
</dbReference>
<dbReference type="InterPro" id="IPR029489">
    <property type="entry name" value="OGT/SEC/SPY_C"/>
</dbReference>
<comment type="pathway">
    <text evidence="1">Protein modification; protein glycosylation.</text>
</comment>
<dbReference type="PROSITE" id="PS50005">
    <property type="entry name" value="TPR"/>
    <property type="match status" value="1"/>
</dbReference>
<protein>
    <recommendedName>
        <fullName evidence="3">protein O-GlcNAc transferase</fullName>
        <ecNumber evidence="3">2.4.1.255</ecNumber>
    </recommendedName>
</protein>
<dbReference type="InterPro" id="IPR011990">
    <property type="entry name" value="TPR-like_helical_dom_sf"/>
</dbReference>
<keyword evidence="4" id="KW-0328">Glycosyltransferase</keyword>
<dbReference type="Gene3D" id="1.25.40.10">
    <property type="entry name" value="Tetratricopeptide repeat domain"/>
    <property type="match status" value="2"/>
</dbReference>
<comment type="similarity">
    <text evidence="2">Belongs to the glycosyltransferase 41 family. O-GlcNAc transferase subfamily.</text>
</comment>
<accession>A0A8I2YNK4</accession>
<dbReference type="Gene3D" id="3.40.50.2000">
    <property type="entry name" value="Glycogen Phosphorylase B"/>
    <property type="match status" value="1"/>
</dbReference>
<dbReference type="GO" id="GO:0097363">
    <property type="term" value="F:protein O-acetylglucosaminyltransferase activity"/>
    <property type="evidence" value="ECO:0007669"/>
    <property type="project" value="UniProtKB-EC"/>
</dbReference>
<evidence type="ECO:0000313" key="10">
    <source>
        <dbReference type="EMBL" id="KAG6374317.1"/>
    </source>
</evidence>
<evidence type="ECO:0000256" key="7">
    <source>
        <dbReference type="ARBA" id="ARBA00022803"/>
    </source>
</evidence>
<feature type="repeat" description="TPR" evidence="8">
    <location>
        <begin position="372"/>
        <end position="405"/>
    </location>
</feature>
<dbReference type="SMART" id="SM00028">
    <property type="entry name" value="TPR"/>
    <property type="match status" value="2"/>
</dbReference>
<evidence type="ECO:0000256" key="3">
    <source>
        <dbReference type="ARBA" id="ARBA00011970"/>
    </source>
</evidence>
<keyword evidence="6" id="KW-0677">Repeat</keyword>
<evidence type="ECO:0000313" key="11">
    <source>
        <dbReference type="Proteomes" id="UP000683000"/>
    </source>
</evidence>
<gene>
    <name evidence="10" type="ORF">JVT61DRAFT_4340</name>
</gene>
<dbReference type="OrthoDB" id="421121at2759"/>
<dbReference type="EC" id="2.4.1.255" evidence="3"/>
<evidence type="ECO:0000256" key="1">
    <source>
        <dbReference type="ARBA" id="ARBA00004922"/>
    </source>
</evidence>
<dbReference type="PANTHER" id="PTHR44998:SF1">
    <property type="entry name" value="UDP-N-ACETYLGLUCOSAMINE--PEPTIDE N-ACETYLGLUCOSAMINYLTRANSFERASE 110 KDA SUBUNIT"/>
    <property type="match status" value="1"/>
</dbReference>
<name>A0A8I2YNK4_9AGAM</name>
<sequence length="1083" mass="120602">MSLLTELTNGLESLTHHTPDWDFLDTVLNTLLISPSIPQKTLDICRHTCSQLLSDDTPLIAAVDSRSIRRLFNVLVNIGNLMHRIDSAIPATTQCYVHAIEIVIQKPESYYFPSATKLVFRDVIVAAWATAMTLSFGHAPSISPFTTQTLTLTVPVNILTRIGDPNFDTLQAVHSAGDDLLRLLIDPTTGTLPNVILFPDQIHQLSAFIFSSQKGSLPGIGTTPLPAELSDDQCCQESKMAIASVLVCLARRFQTSHVTELFNLSDKPFCTVEALSLIMHYLAASLFPNASTLNDIGVILCGLGSGGMVTNLHGEQTSAREVARLYYEKGLQLDPSHPHLLSNLGSLLKDAGHMTGAIGIFNHALAYHPELDIALVNMANTLRDMGRYAEAIPYYERAISVNPGFAEAYCGLCQATNAVCYWNGRGTWMQKAIELCEKQLSDFQDQTTTGTSLLSTQSRDDWMAVVRNARSGQLPPLEENAWKARFGYFLQADSSRPSRSREEAGFLIRLIEWYQTRIQHSLYLKAYGRVYHTHHANMTRSYEKMTIPNSGLISAIKGSKLPVILPFHTFTLPLTARTTRLIAHMNALHTSFTAFAHLGKHLSVHPAPPPPFHGRINVGYVSSDFTDHPLTHLMKSVFTMHDKKRFNIYLYATSPTDGSSYREYYERQTDFHFNDVSSWSISRITERIIQDQIHILVNLGGYTKGSKNEIFAARPSPVQVSLMGFAGTLAAGWCDYLVCDPIVCPPDLFVQVCAARRRSPDAGLSNKTTPDVGVPVNEGSDPASLDNEWIYTECPIYMPHTYFATDHKQAYSSHSSEVGMTSTCWLDELQRRDQLRATIFPDLPKDVFIFANFNQVIFWTWLRILSRVQRSILWLLRFPAAGEANLLQIATAWAGPEVASRIRFTDVAPKEVHVDRCCVADLVLDTAECSAHTIASDVLWSGTPIIACLWPSHRHKMASRVSASLAYATGLGKQMVVHSREEYEERAVALASAHWAFTVESLSVGLNGGEAAFVAKGSELQNLRQYLFFTRETMPLFDTRRWVGNLEKGFIAAWKRWVDGSQFRVGYDDEGAIVVRDDDDIPG</sequence>
<dbReference type="Gene3D" id="3.40.50.11380">
    <property type="match status" value="1"/>
</dbReference>
<feature type="domain" description="O-GlcNAc transferase C-terminal" evidence="9">
    <location>
        <begin position="842"/>
        <end position="992"/>
    </location>
</feature>
<proteinExistence type="inferred from homology"/>
<dbReference type="AlphaFoldDB" id="A0A8I2YNK4"/>
<reference evidence="10" key="1">
    <citation type="submission" date="2021-03" db="EMBL/GenBank/DDBJ databases">
        <title>Evolutionary innovations through gain and loss of genes in the ectomycorrhizal Boletales.</title>
        <authorList>
            <person name="Wu G."/>
            <person name="Miyauchi S."/>
            <person name="Morin E."/>
            <person name="Yang Z.-L."/>
            <person name="Xu J."/>
            <person name="Martin F.M."/>
        </authorList>
    </citation>
    <scope>NUCLEOTIDE SEQUENCE</scope>
    <source>
        <strain evidence="10">BR01</strain>
    </source>
</reference>
<keyword evidence="11" id="KW-1185">Reference proteome</keyword>
<organism evidence="10 11">
    <name type="scientific">Boletus reticuloceps</name>
    <dbReference type="NCBI Taxonomy" id="495285"/>
    <lineage>
        <taxon>Eukaryota</taxon>
        <taxon>Fungi</taxon>
        <taxon>Dikarya</taxon>
        <taxon>Basidiomycota</taxon>
        <taxon>Agaricomycotina</taxon>
        <taxon>Agaricomycetes</taxon>
        <taxon>Agaricomycetidae</taxon>
        <taxon>Boletales</taxon>
        <taxon>Boletineae</taxon>
        <taxon>Boletaceae</taxon>
        <taxon>Boletoideae</taxon>
        <taxon>Boletus</taxon>
    </lineage>
</organism>
<evidence type="ECO:0000256" key="5">
    <source>
        <dbReference type="ARBA" id="ARBA00022679"/>
    </source>
</evidence>